<reference evidence="2 3" key="1">
    <citation type="submission" date="2024-08" db="EMBL/GenBank/DDBJ databases">
        <title>Insights into the chromosomal genome structure of Flemingia macrophylla.</title>
        <authorList>
            <person name="Ding Y."/>
            <person name="Zhao Y."/>
            <person name="Bi W."/>
            <person name="Wu M."/>
            <person name="Zhao G."/>
            <person name="Gong Y."/>
            <person name="Li W."/>
            <person name="Zhang P."/>
        </authorList>
    </citation>
    <scope>NUCLEOTIDE SEQUENCE [LARGE SCALE GENOMIC DNA]</scope>
    <source>
        <strain evidence="2">DYQJB</strain>
        <tissue evidence="2">Leaf</tissue>
    </source>
</reference>
<dbReference type="AlphaFoldDB" id="A0ABD1LW11"/>
<name>A0ABD1LW11_9FABA</name>
<keyword evidence="3" id="KW-1185">Reference proteome</keyword>
<dbReference type="EMBL" id="JBGMDY010000007">
    <property type="protein sequence ID" value="KAL2327718.1"/>
    <property type="molecule type" value="Genomic_DNA"/>
</dbReference>
<evidence type="ECO:0000256" key="1">
    <source>
        <dbReference type="SAM" id="Phobius"/>
    </source>
</evidence>
<organism evidence="2 3">
    <name type="scientific">Flemingia macrophylla</name>
    <dbReference type="NCBI Taxonomy" id="520843"/>
    <lineage>
        <taxon>Eukaryota</taxon>
        <taxon>Viridiplantae</taxon>
        <taxon>Streptophyta</taxon>
        <taxon>Embryophyta</taxon>
        <taxon>Tracheophyta</taxon>
        <taxon>Spermatophyta</taxon>
        <taxon>Magnoliopsida</taxon>
        <taxon>eudicotyledons</taxon>
        <taxon>Gunneridae</taxon>
        <taxon>Pentapetalae</taxon>
        <taxon>rosids</taxon>
        <taxon>fabids</taxon>
        <taxon>Fabales</taxon>
        <taxon>Fabaceae</taxon>
        <taxon>Papilionoideae</taxon>
        <taxon>50 kb inversion clade</taxon>
        <taxon>NPAAA clade</taxon>
        <taxon>indigoferoid/millettioid clade</taxon>
        <taxon>Phaseoleae</taxon>
        <taxon>Flemingia</taxon>
    </lineage>
</organism>
<protein>
    <submittedName>
        <fullName evidence="2">Uncharacterized protein</fullName>
    </submittedName>
</protein>
<gene>
    <name evidence="2" type="ORF">Fmac_021145</name>
</gene>
<keyword evidence="1" id="KW-0812">Transmembrane</keyword>
<dbReference type="Proteomes" id="UP001603857">
    <property type="component" value="Unassembled WGS sequence"/>
</dbReference>
<accession>A0ABD1LW11</accession>
<feature type="transmembrane region" description="Helical" evidence="1">
    <location>
        <begin position="33"/>
        <end position="53"/>
    </location>
</feature>
<evidence type="ECO:0000313" key="3">
    <source>
        <dbReference type="Proteomes" id="UP001603857"/>
    </source>
</evidence>
<sequence>MNTLLPLLCTRLISLTPSSDLFGGCDSLTTLVDVVYCCFMLFMISFPSSIFASKLRLFATFKSRFFLVFIGVGKGMFINPSGTNLSTCFLPTGDDFPRAVDGGADGELDEVRQYLANRVAAAHIGHGSGHVVGGFR</sequence>
<keyword evidence="1" id="KW-0472">Membrane</keyword>
<evidence type="ECO:0000313" key="2">
    <source>
        <dbReference type="EMBL" id="KAL2327718.1"/>
    </source>
</evidence>
<comment type="caution">
    <text evidence="2">The sequence shown here is derived from an EMBL/GenBank/DDBJ whole genome shotgun (WGS) entry which is preliminary data.</text>
</comment>
<feature type="transmembrane region" description="Helical" evidence="1">
    <location>
        <begin position="65"/>
        <end position="82"/>
    </location>
</feature>
<proteinExistence type="predicted"/>
<keyword evidence="1" id="KW-1133">Transmembrane helix</keyword>